<evidence type="ECO:0000256" key="2">
    <source>
        <dbReference type="ARBA" id="ARBA00023239"/>
    </source>
</evidence>
<feature type="region of interest" description="Disordered" evidence="5">
    <location>
        <begin position="1"/>
        <end position="53"/>
    </location>
</feature>
<keyword evidence="2" id="KW-0456">Lyase</keyword>
<dbReference type="PANTHER" id="PTHR12935:SF0">
    <property type="entry name" value="GAMMA-GLUTAMYLCYCLOTRANSFERASE"/>
    <property type="match status" value="1"/>
</dbReference>
<dbReference type="EC" id="4.3.2.9" evidence="1"/>
<evidence type="ECO:0000256" key="6">
    <source>
        <dbReference type="SAM" id="Phobius"/>
    </source>
</evidence>
<dbReference type="InterPro" id="IPR017939">
    <property type="entry name" value="G-Glutamylcylcotransferase"/>
</dbReference>
<evidence type="ECO:0000313" key="8">
    <source>
        <dbReference type="Proteomes" id="UP001271007"/>
    </source>
</evidence>
<organism evidence="7 8">
    <name type="scientific">Extremus antarcticus</name>
    <dbReference type="NCBI Taxonomy" id="702011"/>
    <lineage>
        <taxon>Eukaryota</taxon>
        <taxon>Fungi</taxon>
        <taxon>Dikarya</taxon>
        <taxon>Ascomycota</taxon>
        <taxon>Pezizomycotina</taxon>
        <taxon>Dothideomycetes</taxon>
        <taxon>Dothideomycetidae</taxon>
        <taxon>Mycosphaerellales</taxon>
        <taxon>Extremaceae</taxon>
        <taxon>Extremus</taxon>
    </lineage>
</organism>
<feature type="transmembrane region" description="Helical" evidence="6">
    <location>
        <begin position="289"/>
        <end position="308"/>
    </location>
</feature>
<keyword evidence="6" id="KW-0812">Transmembrane</keyword>
<evidence type="ECO:0000256" key="3">
    <source>
        <dbReference type="PIRSR" id="PIRSR617939-1"/>
    </source>
</evidence>
<keyword evidence="8" id="KW-1185">Reference proteome</keyword>
<feature type="binding site" evidence="4">
    <location>
        <position position="253"/>
    </location>
    <ligand>
        <name>substrate</name>
    </ligand>
</feature>
<feature type="compositionally biased region" description="Polar residues" evidence="5">
    <location>
        <begin position="8"/>
        <end position="18"/>
    </location>
</feature>
<feature type="compositionally biased region" description="Polar residues" evidence="5">
    <location>
        <begin position="36"/>
        <end position="47"/>
    </location>
</feature>
<evidence type="ECO:0000313" key="7">
    <source>
        <dbReference type="EMBL" id="KAK3048500.1"/>
    </source>
</evidence>
<comment type="caution">
    <text evidence="7">The sequence shown here is derived from an EMBL/GenBank/DDBJ whole genome shotgun (WGS) entry which is preliminary data.</text>
</comment>
<feature type="region of interest" description="Disordered" evidence="5">
    <location>
        <begin position="118"/>
        <end position="152"/>
    </location>
</feature>
<keyword evidence="6" id="KW-0472">Membrane</keyword>
<evidence type="ECO:0000256" key="4">
    <source>
        <dbReference type="PIRSR" id="PIRSR617939-2"/>
    </source>
</evidence>
<proteinExistence type="predicted"/>
<protein>
    <recommendedName>
        <fullName evidence="1">gamma-glutamylcyclotransferase</fullName>
        <ecNumber evidence="1">4.3.2.9</ecNumber>
    </recommendedName>
</protein>
<feature type="binding site" evidence="4">
    <location>
        <begin position="74"/>
        <end position="79"/>
    </location>
    <ligand>
        <name>substrate</name>
    </ligand>
</feature>
<feature type="compositionally biased region" description="Basic and acidic residues" evidence="5">
    <location>
        <begin position="127"/>
        <end position="141"/>
    </location>
</feature>
<dbReference type="EMBL" id="JAWDJX010000048">
    <property type="protein sequence ID" value="KAK3048500.1"/>
    <property type="molecule type" value="Genomic_DNA"/>
</dbReference>
<reference evidence="7" key="1">
    <citation type="submission" date="2023-04" db="EMBL/GenBank/DDBJ databases">
        <title>Black Yeasts Isolated from many extreme environments.</title>
        <authorList>
            <person name="Coleine C."/>
            <person name="Stajich J.E."/>
            <person name="Selbmann L."/>
        </authorList>
    </citation>
    <scope>NUCLEOTIDE SEQUENCE</scope>
    <source>
        <strain evidence="7">CCFEE 5312</strain>
    </source>
</reference>
<dbReference type="PANTHER" id="PTHR12935">
    <property type="entry name" value="GAMMA-GLUTAMYLCYCLOTRANSFERASE"/>
    <property type="match status" value="1"/>
</dbReference>
<feature type="compositionally biased region" description="Basic and acidic residues" evidence="5">
    <location>
        <begin position="364"/>
        <end position="384"/>
    </location>
</feature>
<feature type="region of interest" description="Disordered" evidence="5">
    <location>
        <begin position="353"/>
        <end position="384"/>
    </location>
</feature>
<dbReference type="AlphaFoldDB" id="A0AAJ0DEC6"/>
<evidence type="ECO:0000256" key="1">
    <source>
        <dbReference type="ARBA" id="ARBA00012346"/>
    </source>
</evidence>
<gene>
    <name evidence="7" type="ORF">LTR09_010164</name>
</gene>
<dbReference type="Proteomes" id="UP001271007">
    <property type="component" value="Unassembled WGS sequence"/>
</dbReference>
<feature type="active site" description="Proton acceptor" evidence="3">
    <location>
        <position position="182"/>
    </location>
</feature>
<accession>A0AAJ0DEC6</accession>
<sequence>MADKDLNRVQNAATTTPSRLPMMTKKSCKPTDTDHTLTQPVTSTTGLPTDRGQIPQDRLQYLQQSESQRNTVLYLGYGSNLSKEKFRGDRGIKPLSQVNVQVPTLRLTFDLPGIPYGEPCFANSGTRDPDKDRPYKSENEKSPLLTRKPGKDRYHKDRWHKGLIGVVYEVTPEDYAHIIATEGGGAAYKDITVDCHPLPVDNPDASVPQMPTLPPFKAHTLFAPAVPPGEAPPKDGTRFQRPDMSYAQPSARYLKLITDGASESGLPYEYQDYLLNIRSYTITTSKQRIGAFIFTAIWTPIIFGIFALSKLLADKKGRVPSWLRNLLAAVFKAVWIAYDAVFKPIFGDGERTLTDGGGDEEGRDENYGSLREKQRVPESRTKDHITQEEDLLVRQMV</sequence>
<dbReference type="Gene3D" id="3.10.490.10">
    <property type="entry name" value="Gamma-glutamyl cyclotransferase-like"/>
    <property type="match status" value="1"/>
</dbReference>
<name>A0AAJ0DEC6_9PEZI</name>
<dbReference type="GO" id="GO:0003839">
    <property type="term" value="F:gamma-glutamylcyclotransferase activity"/>
    <property type="evidence" value="ECO:0007669"/>
    <property type="project" value="UniProtKB-EC"/>
</dbReference>
<keyword evidence="6" id="KW-1133">Transmembrane helix</keyword>
<evidence type="ECO:0000256" key="5">
    <source>
        <dbReference type="SAM" id="MobiDB-lite"/>
    </source>
</evidence>